<dbReference type="InterPro" id="IPR007016">
    <property type="entry name" value="O-antigen_ligase-rel_domated"/>
</dbReference>
<evidence type="ECO:0000313" key="7">
    <source>
        <dbReference type="EMBL" id="SFR51527.1"/>
    </source>
</evidence>
<keyword evidence="3 5" id="KW-1133">Transmembrane helix</keyword>
<dbReference type="InterPro" id="IPR051533">
    <property type="entry name" value="WaaL-like"/>
</dbReference>
<feature type="transmembrane region" description="Helical" evidence="5">
    <location>
        <begin position="135"/>
        <end position="159"/>
    </location>
</feature>
<dbReference type="Pfam" id="PF04932">
    <property type="entry name" value="Wzy_C"/>
    <property type="match status" value="1"/>
</dbReference>
<feature type="transmembrane region" description="Helical" evidence="5">
    <location>
        <begin position="256"/>
        <end position="278"/>
    </location>
</feature>
<feature type="transmembrane region" description="Helical" evidence="5">
    <location>
        <begin position="16"/>
        <end position="36"/>
    </location>
</feature>
<dbReference type="Proteomes" id="UP000198644">
    <property type="component" value="Unassembled WGS sequence"/>
</dbReference>
<reference evidence="8" key="1">
    <citation type="submission" date="2016-10" db="EMBL/GenBank/DDBJ databases">
        <authorList>
            <person name="Varghese N."/>
            <person name="Submissions S."/>
        </authorList>
    </citation>
    <scope>NUCLEOTIDE SEQUENCE [LARGE SCALE GENOMIC DNA]</scope>
    <source>
        <strain evidence="8">CGMCC 1.9167</strain>
    </source>
</reference>
<feature type="transmembrane region" description="Helical" evidence="5">
    <location>
        <begin position="48"/>
        <end position="67"/>
    </location>
</feature>
<evidence type="ECO:0000256" key="3">
    <source>
        <dbReference type="ARBA" id="ARBA00022989"/>
    </source>
</evidence>
<sequence>MESAPQFSKRIVTERLAFPIISVIFLSLLYALFVDFLPVISGAYADRRLMLCFLLLMSVIICLWCLVYDGLSGAHCLTLWPFAPLTLCLMFFAFQSSTTAFAAVEAIFYALFFVSFGLTGYCIRKAGLLNLTVEVLVFAIGVACFFYSAMTVTVYLFAVADDFSGLDQVIPWGFVNIRYWSHLATWFLPLLPLAALVIPFRTNRLWIPGMAVTAAIWWWIVFLSGSRGTMVGLATAVIIILLVFGRAFLPWFKTFFRYFVFGVATWLLLSVIIPSVVFGELQIRNLRTDSSGRMPLWQEAWTMSLQKFPFGMGPQSWLTHDILTDSYQGSKKVGHPHNMYLMWAAEYGWLTLVAMALPAIVGFRRLLAARTQVAQHSKPHLLCLIGISASVLAALIHAAVSAVFIAPASMLAGFLILSMFWALTSQYSLALPAISKGVGWVGRGVGVVLILIVAGGGGWWLMEVWRYHNAMIIDTAYYEEHIELGRVPRFWAHGNYPRHPSLMPPLNDSPD</sequence>
<feature type="transmembrane region" description="Helical" evidence="5">
    <location>
        <begin position="347"/>
        <end position="367"/>
    </location>
</feature>
<accession>A0A1I6HB77</accession>
<dbReference type="AlphaFoldDB" id="A0A1I6HB77"/>
<dbReference type="RefSeq" id="WP_092009511.1">
    <property type="nucleotide sequence ID" value="NZ_FOYW01000001.1"/>
</dbReference>
<dbReference type="OrthoDB" id="6161418at2"/>
<dbReference type="PANTHER" id="PTHR37422:SF23">
    <property type="entry name" value="TEICHURONIC ACID BIOSYNTHESIS PROTEIN TUAE"/>
    <property type="match status" value="1"/>
</dbReference>
<gene>
    <name evidence="7" type="ORF">SAMN05216203_1051</name>
</gene>
<feature type="transmembrane region" description="Helical" evidence="5">
    <location>
        <begin position="230"/>
        <end position="249"/>
    </location>
</feature>
<feature type="transmembrane region" description="Helical" evidence="5">
    <location>
        <begin position="74"/>
        <end position="94"/>
    </location>
</feature>
<evidence type="ECO:0000313" key="8">
    <source>
        <dbReference type="Proteomes" id="UP000198644"/>
    </source>
</evidence>
<feature type="transmembrane region" description="Helical" evidence="5">
    <location>
        <begin position="179"/>
        <end position="198"/>
    </location>
</feature>
<comment type="subcellular location">
    <subcellularLocation>
        <location evidence="1">Membrane</location>
        <topology evidence="1">Multi-pass membrane protein</topology>
    </subcellularLocation>
</comment>
<evidence type="ECO:0000259" key="6">
    <source>
        <dbReference type="Pfam" id="PF04932"/>
    </source>
</evidence>
<keyword evidence="8" id="KW-1185">Reference proteome</keyword>
<dbReference type="GO" id="GO:0016874">
    <property type="term" value="F:ligase activity"/>
    <property type="evidence" value="ECO:0007669"/>
    <property type="project" value="UniProtKB-KW"/>
</dbReference>
<organism evidence="7 8">
    <name type="scientific">Marinobacter daqiaonensis</name>
    <dbReference type="NCBI Taxonomy" id="650891"/>
    <lineage>
        <taxon>Bacteria</taxon>
        <taxon>Pseudomonadati</taxon>
        <taxon>Pseudomonadota</taxon>
        <taxon>Gammaproteobacteria</taxon>
        <taxon>Pseudomonadales</taxon>
        <taxon>Marinobacteraceae</taxon>
        <taxon>Marinobacter</taxon>
    </lineage>
</organism>
<keyword evidence="2 5" id="KW-0812">Transmembrane</keyword>
<evidence type="ECO:0000256" key="4">
    <source>
        <dbReference type="ARBA" id="ARBA00023136"/>
    </source>
</evidence>
<evidence type="ECO:0000256" key="1">
    <source>
        <dbReference type="ARBA" id="ARBA00004141"/>
    </source>
</evidence>
<feature type="transmembrane region" description="Helical" evidence="5">
    <location>
        <begin position="379"/>
        <end position="398"/>
    </location>
</feature>
<protein>
    <submittedName>
        <fullName evidence="7">O-antigen ligase</fullName>
    </submittedName>
</protein>
<feature type="transmembrane region" description="Helical" evidence="5">
    <location>
        <begin position="100"/>
        <end position="123"/>
    </location>
</feature>
<name>A0A1I6HB77_9GAMM</name>
<proteinExistence type="predicted"/>
<keyword evidence="4 5" id="KW-0472">Membrane</keyword>
<evidence type="ECO:0000256" key="2">
    <source>
        <dbReference type="ARBA" id="ARBA00022692"/>
    </source>
</evidence>
<feature type="transmembrane region" description="Helical" evidence="5">
    <location>
        <begin position="205"/>
        <end position="224"/>
    </location>
</feature>
<evidence type="ECO:0000256" key="5">
    <source>
        <dbReference type="SAM" id="Phobius"/>
    </source>
</evidence>
<feature type="transmembrane region" description="Helical" evidence="5">
    <location>
        <begin position="404"/>
        <end position="423"/>
    </location>
</feature>
<feature type="transmembrane region" description="Helical" evidence="5">
    <location>
        <begin position="444"/>
        <end position="462"/>
    </location>
</feature>
<feature type="domain" description="O-antigen ligase-related" evidence="6">
    <location>
        <begin position="214"/>
        <end position="355"/>
    </location>
</feature>
<dbReference type="PANTHER" id="PTHR37422">
    <property type="entry name" value="TEICHURONIC ACID BIOSYNTHESIS PROTEIN TUAE"/>
    <property type="match status" value="1"/>
</dbReference>
<keyword evidence="7" id="KW-0436">Ligase</keyword>
<dbReference type="GO" id="GO:0016020">
    <property type="term" value="C:membrane"/>
    <property type="evidence" value="ECO:0007669"/>
    <property type="project" value="UniProtKB-SubCell"/>
</dbReference>
<dbReference type="EMBL" id="FOYW01000001">
    <property type="protein sequence ID" value="SFR51527.1"/>
    <property type="molecule type" value="Genomic_DNA"/>
</dbReference>